<keyword evidence="2" id="KW-1003">Cell membrane</keyword>
<name>A0A140L085_9FIRM</name>
<dbReference type="NCBIfam" id="TIGR02209">
    <property type="entry name" value="ftsL_broad"/>
    <property type="match status" value="1"/>
</dbReference>
<dbReference type="STRING" id="520762.AN619_27150"/>
<keyword evidence="3" id="KW-0132">Cell division</keyword>
<evidence type="ECO:0000256" key="7">
    <source>
        <dbReference type="ARBA" id="ARBA00023306"/>
    </source>
</evidence>
<evidence type="ECO:0000256" key="10">
    <source>
        <dbReference type="SAM" id="Phobius"/>
    </source>
</evidence>
<evidence type="ECO:0000256" key="1">
    <source>
        <dbReference type="ARBA" id="ARBA00004401"/>
    </source>
</evidence>
<dbReference type="RefSeq" id="WP_068557810.1">
    <property type="nucleotide sequence ID" value="NZ_LOEE01000070.1"/>
</dbReference>
<feature type="coiled-coil region" evidence="9">
    <location>
        <begin position="40"/>
        <end position="67"/>
    </location>
</feature>
<comment type="subcellular location">
    <subcellularLocation>
        <location evidence="1">Cell membrane</location>
        <topology evidence="1">Single-pass type II membrane protein</topology>
    </subcellularLocation>
</comment>
<dbReference type="InterPro" id="IPR007060">
    <property type="entry name" value="FtsL/DivIC"/>
</dbReference>
<dbReference type="InterPro" id="IPR011922">
    <property type="entry name" value="Cell_div_FtsL"/>
</dbReference>
<dbReference type="Proteomes" id="UP000070456">
    <property type="component" value="Unassembled WGS sequence"/>
</dbReference>
<organism evidence="11 12">
    <name type="scientific">Thermotalea metallivorans</name>
    <dbReference type="NCBI Taxonomy" id="520762"/>
    <lineage>
        <taxon>Bacteria</taxon>
        <taxon>Bacillati</taxon>
        <taxon>Bacillota</taxon>
        <taxon>Clostridia</taxon>
        <taxon>Peptostreptococcales</taxon>
        <taxon>Thermotaleaceae</taxon>
        <taxon>Thermotalea</taxon>
    </lineage>
</organism>
<reference evidence="11 12" key="1">
    <citation type="submission" date="2015-12" db="EMBL/GenBank/DDBJ databases">
        <title>Draft genome sequence of the thermoanaerobe Thermotalea metallivorans, an isolate from the runoff channel of the Great Artesian Basin, Australia.</title>
        <authorList>
            <person name="Patel B.K."/>
        </authorList>
    </citation>
    <scope>NUCLEOTIDE SEQUENCE [LARGE SCALE GENOMIC DNA]</scope>
    <source>
        <strain evidence="11 12">B2-1</strain>
    </source>
</reference>
<evidence type="ECO:0000313" key="12">
    <source>
        <dbReference type="Proteomes" id="UP000070456"/>
    </source>
</evidence>
<evidence type="ECO:0000256" key="2">
    <source>
        <dbReference type="ARBA" id="ARBA00022475"/>
    </source>
</evidence>
<dbReference type="GO" id="GO:0005886">
    <property type="term" value="C:plasma membrane"/>
    <property type="evidence" value="ECO:0007669"/>
    <property type="project" value="UniProtKB-SubCell"/>
</dbReference>
<dbReference type="GO" id="GO:0051301">
    <property type="term" value="P:cell division"/>
    <property type="evidence" value="ECO:0007669"/>
    <property type="project" value="UniProtKB-KW"/>
</dbReference>
<protein>
    <recommendedName>
        <fullName evidence="8">Cell division protein FtsL</fullName>
    </recommendedName>
</protein>
<evidence type="ECO:0000256" key="6">
    <source>
        <dbReference type="ARBA" id="ARBA00023136"/>
    </source>
</evidence>
<evidence type="ECO:0000256" key="9">
    <source>
        <dbReference type="SAM" id="Coils"/>
    </source>
</evidence>
<dbReference type="EMBL" id="LOEE01000070">
    <property type="protein sequence ID" value="KXG73960.1"/>
    <property type="molecule type" value="Genomic_DNA"/>
</dbReference>
<keyword evidence="5 10" id="KW-1133">Transmembrane helix</keyword>
<evidence type="ECO:0000313" key="11">
    <source>
        <dbReference type="EMBL" id="KXG73960.1"/>
    </source>
</evidence>
<evidence type="ECO:0000256" key="5">
    <source>
        <dbReference type="ARBA" id="ARBA00022989"/>
    </source>
</evidence>
<feature type="transmembrane region" description="Helical" evidence="10">
    <location>
        <begin position="16"/>
        <end position="34"/>
    </location>
</feature>
<evidence type="ECO:0000256" key="4">
    <source>
        <dbReference type="ARBA" id="ARBA00022692"/>
    </source>
</evidence>
<keyword evidence="12" id="KW-1185">Reference proteome</keyword>
<sequence>MKMAQERKKRIRKGNRPFYLILLVVGLYVLWIFLSQQIKLYELTKQEEEYKNKVKALKEEAARLEEEIKQGNTPEFIEKVAREQLKMVKPNEIIYIDMQKAKYGQEKQ</sequence>
<keyword evidence="9" id="KW-0175">Coiled coil</keyword>
<comment type="caution">
    <text evidence="11">The sequence shown here is derived from an EMBL/GenBank/DDBJ whole genome shotgun (WGS) entry which is preliminary data.</text>
</comment>
<dbReference type="Pfam" id="PF04977">
    <property type="entry name" value="DivIC"/>
    <property type="match status" value="1"/>
</dbReference>
<keyword evidence="4 10" id="KW-0812">Transmembrane</keyword>
<proteinExistence type="predicted"/>
<keyword evidence="6 10" id="KW-0472">Membrane</keyword>
<dbReference type="AlphaFoldDB" id="A0A140L085"/>
<evidence type="ECO:0000256" key="3">
    <source>
        <dbReference type="ARBA" id="ARBA00022618"/>
    </source>
</evidence>
<evidence type="ECO:0000256" key="8">
    <source>
        <dbReference type="NCBIfam" id="TIGR02209"/>
    </source>
</evidence>
<dbReference type="OrthoDB" id="14319at2"/>
<keyword evidence="7" id="KW-0131">Cell cycle</keyword>
<accession>A0A140L085</accession>
<gene>
    <name evidence="11" type="ORF">AN619_27150</name>
</gene>